<protein>
    <submittedName>
        <fullName evidence="1">Uncharacterized protein</fullName>
    </submittedName>
</protein>
<reference evidence="1" key="1">
    <citation type="submission" date="2022-07" db="EMBL/GenBank/DDBJ databases">
        <title>Genome Sequence of Phlebia brevispora.</title>
        <authorList>
            <person name="Buettner E."/>
        </authorList>
    </citation>
    <scope>NUCLEOTIDE SEQUENCE</scope>
    <source>
        <strain evidence="1">MPL23</strain>
    </source>
</reference>
<comment type="caution">
    <text evidence="1">The sequence shown here is derived from an EMBL/GenBank/DDBJ whole genome shotgun (WGS) entry which is preliminary data.</text>
</comment>
<evidence type="ECO:0000313" key="1">
    <source>
        <dbReference type="EMBL" id="KAJ3533647.1"/>
    </source>
</evidence>
<evidence type="ECO:0000313" key="2">
    <source>
        <dbReference type="Proteomes" id="UP001148662"/>
    </source>
</evidence>
<name>A0ACC1S7L3_9APHY</name>
<proteinExistence type="predicted"/>
<sequence length="367" mass="39442">MPLKLPRVSRAVLLKRSPPERKPVYHDIVIEERPIPALKQGEVLVKIGAAAYNHRDLWIRKGQYPGIAFDTVLGADGAGTVVASADNNDSLLNKRVFLVPSRGWEKDPDGPETKFASLGGGNIVPIGTFSQYVKVERDQIIETPDHLDDVHIAAWPLGGVTAWRASVVNANVKKGDNVFITGIGGGVALQALQICLALGANVYVSSGNEEKIQKAVALGAKGGVNYKQGDWPTALEELLIKNGGKEARLSAVIDSGGGEIMAQVGKILKHGGKVVVYGMTASPKISFTMREVLKNQRLLGSSMGSHQDLIDATKFLAEHKIEPVVSHVLDGFEAADEGFNLVQRGDHFGKIVIKVHHDQDPNSPSKL</sequence>
<dbReference type="Proteomes" id="UP001148662">
    <property type="component" value="Unassembled WGS sequence"/>
</dbReference>
<accession>A0ACC1S7L3</accession>
<dbReference type="EMBL" id="JANHOG010001654">
    <property type="protein sequence ID" value="KAJ3533647.1"/>
    <property type="molecule type" value="Genomic_DNA"/>
</dbReference>
<organism evidence="1 2">
    <name type="scientific">Phlebia brevispora</name>
    <dbReference type="NCBI Taxonomy" id="194682"/>
    <lineage>
        <taxon>Eukaryota</taxon>
        <taxon>Fungi</taxon>
        <taxon>Dikarya</taxon>
        <taxon>Basidiomycota</taxon>
        <taxon>Agaricomycotina</taxon>
        <taxon>Agaricomycetes</taxon>
        <taxon>Polyporales</taxon>
        <taxon>Meruliaceae</taxon>
        <taxon>Phlebia</taxon>
    </lineage>
</organism>
<keyword evidence="2" id="KW-1185">Reference proteome</keyword>
<gene>
    <name evidence="1" type="ORF">NM688_g7252</name>
</gene>